<dbReference type="InterPro" id="IPR010982">
    <property type="entry name" value="Lambda_DNA-bd_dom_sf"/>
</dbReference>
<evidence type="ECO:0000313" key="6">
    <source>
        <dbReference type="Proteomes" id="UP000183200"/>
    </source>
</evidence>
<accession>A0A1G9ULY0</accession>
<dbReference type="InterPro" id="IPR046335">
    <property type="entry name" value="LacI/GalR-like_sensor"/>
</dbReference>
<dbReference type="GO" id="GO:0003700">
    <property type="term" value="F:DNA-binding transcription factor activity"/>
    <property type="evidence" value="ECO:0007669"/>
    <property type="project" value="TreeGrafter"/>
</dbReference>
<dbReference type="RefSeq" id="WP_245723852.1">
    <property type="nucleotide sequence ID" value="NZ_FNGY01000004.1"/>
</dbReference>
<evidence type="ECO:0000256" key="1">
    <source>
        <dbReference type="ARBA" id="ARBA00023015"/>
    </source>
</evidence>
<dbReference type="Gene3D" id="1.10.260.40">
    <property type="entry name" value="lambda repressor-like DNA-binding domains"/>
    <property type="match status" value="1"/>
</dbReference>
<dbReference type="STRING" id="430522.BFS30_21135"/>
<evidence type="ECO:0000256" key="2">
    <source>
        <dbReference type="ARBA" id="ARBA00023125"/>
    </source>
</evidence>
<dbReference type="Proteomes" id="UP000183200">
    <property type="component" value="Unassembled WGS sequence"/>
</dbReference>
<reference evidence="6" key="1">
    <citation type="submission" date="2016-10" db="EMBL/GenBank/DDBJ databases">
        <authorList>
            <person name="Varghese N."/>
            <person name="Submissions S."/>
        </authorList>
    </citation>
    <scope>NUCLEOTIDE SEQUENCE [LARGE SCALE GENOMIC DNA]</scope>
    <source>
        <strain evidence="6">DSM 19110</strain>
    </source>
</reference>
<dbReference type="CDD" id="cd01392">
    <property type="entry name" value="HTH_LacI"/>
    <property type="match status" value="1"/>
</dbReference>
<keyword evidence="3" id="KW-0804">Transcription</keyword>
<feature type="domain" description="HTH lacI-type" evidence="4">
    <location>
        <begin position="23"/>
        <end position="77"/>
    </location>
</feature>
<dbReference type="SUPFAM" id="SSF53822">
    <property type="entry name" value="Periplasmic binding protein-like I"/>
    <property type="match status" value="1"/>
</dbReference>
<dbReference type="GO" id="GO:0000976">
    <property type="term" value="F:transcription cis-regulatory region binding"/>
    <property type="evidence" value="ECO:0007669"/>
    <property type="project" value="TreeGrafter"/>
</dbReference>
<evidence type="ECO:0000259" key="4">
    <source>
        <dbReference type="PROSITE" id="PS50932"/>
    </source>
</evidence>
<keyword evidence="6" id="KW-1185">Reference proteome</keyword>
<dbReference type="SMART" id="SM00354">
    <property type="entry name" value="HTH_LACI"/>
    <property type="match status" value="1"/>
</dbReference>
<name>A0A1G9ULY0_9SPHI</name>
<keyword evidence="2" id="KW-0238">DNA-binding</keyword>
<evidence type="ECO:0000256" key="3">
    <source>
        <dbReference type="ARBA" id="ARBA00023163"/>
    </source>
</evidence>
<evidence type="ECO:0000313" key="5">
    <source>
        <dbReference type="EMBL" id="SDM60844.1"/>
    </source>
</evidence>
<dbReference type="AlphaFoldDB" id="A0A1G9ULY0"/>
<dbReference type="InterPro" id="IPR028082">
    <property type="entry name" value="Peripla_BP_I"/>
</dbReference>
<gene>
    <name evidence="5" type="ORF">SAMN05421820_104211</name>
</gene>
<dbReference type="Pfam" id="PF13377">
    <property type="entry name" value="Peripla_BP_3"/>
    <property type="match status" value="1"/>
</dbReference>
<dbReference type="CDD" id="cd06267">
    <property type="entry name" value="PBP1_LacI_sugar_binding-like"/>
    <property type="match status" value="1"/>
</dbReference>
<dbReference type="InterPro" id="IPR000843">
    <property type="entry name" value="HTH_LacI"/>
</dbReference>
<dbReference type="Gene3D" id="3.40.50.2300">
    <property type="match status" value="2"/>
</dbReference>
<organism evidence="5 6">
    <name type="scientific">Pedobacter steynii</name>
    <dbReference type="NCBI Taxonomy" id="430522"/>
    <lineage>
        <taxon>Bacteria</taxon>
        <taxon>Pseudomonadati</taxon>
        <taxon>Bacteroidota</taxon>
        <taxon>Sphingobacteriia</taxon>
        <taxon>Sphingobacteriales</taxon>
        <taxon>Sphingobacteriaceae</taxon>
        <taxon>Pedobacter</taxon>
    </lineage>
</organism>
<dbReference type="SUPFAM" id="SSF47413">
    <property type="entry name" value="lambda repressor-like DNA-binding domains"/>
    <property type="match status" value="1"/>
</dbReference>
<keyword evidence="1" id="KW-0805">Transcription regulation</keyword>
<dbReference type="PANTHER" id="PTHR30146:SF109">
    <property type="entry name" value="HTH-TYPE TRANSCRIPTIONAL REGULATOR GALS"/>
    <property type="match status" value="1"/>
</dbReference>
<proteinExistence type="predicted"/>
<dbReference type="PROSITE" id="PS50932">
    <property type="entry name" value="HTH_LACI_2"/>
    <property type="match status" value="1"/>
</dbReference>
<dbReference type="Pfam" id="PF00356">
    <property type="entry name" value="LacI"/>
    <property type="match status" value="1"/>
</dbReference>
<dbReference type="PANTHER" id="PTHR30146">
    <property type="entry name" value="LACI-RELATED TRANSCRIPTIONAL REPRESSOR"/>
    <property type="match status" value="1"/>
</dbReference>
<dbReference type="EMBL" id="FNGY01000004">
    <property type="protein sequence ID" value="SDM60844.1"/>
    <property type="molecule type" value="Genomic_DNA"/>
</dbReference>
<protein>
    <submittedName>
        <fullName evidence="5">LacI family transcriptional regulator</fullName>
    </submittedName>
</protein>
<sequence length="357" mass="39355">MVNLTKLTKLSINQSIFSKMGNITIKMLAKELNLSTAAVSKALRDSHEISEGTKKRVLELAAALNYVPHPYAGSLREKKSNTIAVVIPEVADSFFSLALNGIEAVAIANGYHALIYLTHESFEREKTLLKDLESGRVDGVIMSVTMKTDTFDHLKSLNKMVPMVFFDRVCEEIDTAKITTNDEECGYQATQHLIDSGCKKIAILSISESLSINSKRIQGYQQALLENGREGDPASIIDYGEDSVENFEQLRKVFREVDRPDGIVATVSKMTTDIYLVCMELGLRIPQDVKVVSFSNDSTVAILNPSLTTITQPAFEMGELAAGILFKALKKKYLVLSEESTVVPSQLFVRNSTSSSV</sequence>